<dbReference type="GO" id="GO:0016887">
    <property type="term" value="F:ATP hydrolysis activity"/>
    <property type="evidence" value="ECO:0007669"/>
    <property type="project" value="InterPro"/>
</dbReference>
<dbReference type="InterPro" id="IPR013525">
    <property type="entry name" value="ABC2_TM"/>
</dbReference>
<dbReference type="VEuPathDB" id="VectorBase:LDEU002669"/>
<dbReference type="AlphaFoldDB" id="A0A443SPA6"/>
<comment type="similarity">
    <text evidence="2">Belongs to the ABC transporter superfamily. ABCG family. Eye pigment precursor importer (TC 3.A.1.204) subfamily.</text>
</comment>
<feature type="transmembrane region" description="Helical" evidence="10">
    <location>
        <begin position="457"/>
        <end position="474"/>
    </location>
</feature>
<dbReference type="PANTHER" id="PTHR48041">
    <property type="entry name" value="ABC TRANSPORTER G FAMILY MEMBER 28"/>
    <property type="match status" value="1"/>
</dbReference>
<feature type="non-terminal residue" evidence="12">
    <location>
        <position position="724"/>
    </location>
</feature>
<keyword evidence="6" id="KW-0067">ATP-binding</keyword>
<feature type="region of interest" description="Disordered" evidence="9">
    <location>
        <begin position="278"/>
        <end position="299"/>
    </location>
</feature>
<dbReference type="PROSITE" id="PS50893">
    <property type="entry name" value="ABC_TRANSPORTER_2"/>
    <property type="match status" value="1"/>
</dbReference>
<dbReference type="EMBL" id="NCKV01000946">
    <property type="protein sequence ID" value="RWS29370.1"/>
    <property type="molecule type" value="Genomic_DNA"/>
</dbReference>
<sequence>TSTKSHLLRFGSLSKSAKPVNKRQILDDITGFARPGEMVGIMGPSGSGKTTLLNTLSGRLKPDCGCIALNGETLNKQLRRRICYVLQHDIFFPDLTLKQTLIYTALLRLPDSMSYQHKIKKVEHIIDLLDLRQCQNTIIGDILKRGLSGGEKKRANIACELLTNPSVMLIDEPTSGLDSTTAFNIIHTLKEYAVKERKTMVATVHQPSSQIFFLFDRLLLLSNGKLAYFGSVEDVVPFFSRIGYQIEPHFNPADFMMEKIKMSAEDELKIVTAAKGLNKSPPHSPKLEKETSINSNHSNHIKNDSSYVIEANEDNDCNAKLSSESQEVETKPLWSDCANEEHTDVSNNIGVGKTVELKVVVDESCKKINKVYTKIVNDDDSGRSSWTETDRSSTSTFSSSSSTASTDDMYYGSSLYSSSHKINKDERWPTSFSSQFKVLTKRNFYEARGRLLSKMNWIQTICLGLVTGLMWFQVQRTESTLNDIRGWMFFSSSYWMLFAWFGGLTSIPTEIEVINKERISGAYRLSSYYLAKTVGELPLTITPPSVFYIISYPMFGCYNWTTFLLQWAFLILNSVVAQSIGLFIGMSSMHLETSVMFSALYSTATNLFAGFYSSAIPPWLSWLRYFSIVYYAFHNMQLIEFFSGPPITCSPINSRFTYCLNQRNGSKPLEEIAIPYEELIRQIDNFNQDSEPLPIWLNTLALLFFLLIFRVSGYLVLKYIRKPK</sequence>
<evidence type="ECO:0000256" key="9">
    <source>
        <dbReference type="SAM" id="MobiDB-lite"/>
    </source>
</evidence>
<dbReference type="InterPro" id="IPR003593">
    <property type="entry name" value="AAA+_ATPase"/>
</dbReference>
<dbReference type="PROSITE" id="PS00211">
    <property type="entry name" value="ABC_TRANSPORTER_1"/>
    <property type="match status" value="1"/>
</dbReference>
<dbReference type="PANTHER" id="PTHR48041:SF63">
    <property type="entry name" value="EARLY GENE AT 23, ISOFORM C"/>
    <property type="match status" value="1"/>
</dbReference>
<proteinExistence type="inferred from homology"/>
<dbReference type="Pfam" id="PF19055">
    <property type="entry name" value="ABC2_membrane_7"/>
    <property type="match status" value="1"/>
</dbReference>
<comment type="caution">
    <text evidence="12">The sequence shown here is derived from an EMBL/GenBank/DDBJ whole genome shotgun (WGS) entry which is preliminary data.</text>
</comment>
<dbReference type="SMART" id="SM00382">
    <property type="entry name" value="AAA"/>
    <property type="match status" value="1"/>
</dbReference>
<dbReference type="Proteomes" id="UP000288716">
    <property type="component" value="Unassembled WGS sequence"/>
</dbReference>
<evidence type="ECO:0000256" key="5">
    <source>
        <dbReference type="ARBA" id="ARBA00022741"/>
    </source>
</evidence>
<keyword evidence="4 10" id="KW-0812">Transmembrane</keyword>
<dbReference type="Gene3D" id="3.40.50.300">
    <property type="entry name" value="P-loop containing nucleotide triphosphate hydrolases"/>
    <property type="match status" value="1"/>
</dbReference>
<feature type="region of interest" description="Disordered" evidence="9">
    <location>
        <begin position="379"/>
        <end position="405"/>
    </location>
</feature>
<dbReference type="InterPro" id="IPR017871">
    <property type="entry name" value="ABC_transporter-like_CS"/>
</dbReference>
<feature type="compositionally biased region" description="Low complexity" evidence="9">
    <location>
        <begin position="392"/>
        <end position="405"/>
    </location>
</feature>
<dbReference type="Pfam" id="PF01061">
    <property type="entry name" value="ABC2_membrane"/>
    <property type="match status" value="1"/>
</dbReference>
<evidence type="ECO:0000256" key="1">
    <source>
        <dbReference type="ARBA" id="ARBA00004141"/>
    </source>
</evidence>
<keyword evidence="3" id="KW-0813">Transport</keyword>
<comment type="subcellular location">
    <subcellularLocation>
        <location evidence="1">Membrane</location>
        <topology evidence="1">Multi-pass membrane protein</topology>
    </subcellularLocation>
</comment>
<keyword evidence="7 10" id="KW-1133">Transmembrane helix</keyword>
<dbReference type="InterPro" id="IPR043926">
    <property type="entry name" value="ABCG_dom"/>
</dbReference>
<reference evidence="12 13" key="1">
    <citation type="journal article" date="2018" name="Gigascience">
        <title>Genomes of trombidid mites reveal novel predicted allergens and laterally-transferred genes associated with secondary metabolism.</title>
        <authorList>
            <person name="Dong X."/>
            <person name="Chaisiri K."/>
            <person name="Xia D."/>
            <person name="Armstrong S.D."/>
            <person name="Fang Y."/>
            <person name="Donnelly M.J."/>
            <person name="Kadowaki T."/>
            <person name="McGarry J.W."/>
            <person name="Darby A.C."/>
            <person name="Makepeace B.L."/>
        </authorList>
    </citation>
    <scope>NUCLEOTIDE SEQUENCE [LARGE SCALE GENOMIC DNA]</scope>
    <source>
        <strain evidence="12">UoL-UT</strain>
    </source>
</reference>
<dbReference type="GO" id="GO:0005886">
    <property type="term" value="C:plasma membrane"/>
    <property type="evidence" value="ECO:0007669"/>
    <property type="project" value="TreeGrafter"/>
</dbReference>
<evidence type="ECO:0000256" key="7">
    <source>
        <dbReference type="ARBA" id="ARBA00022989"/>
    </source>
</evidence>
<keyword evidence="8 10" id="KW-0472">Membrane</keyword>
<dbReference type="OrthoDB" id="66620at2759"/>
<name>A0A443SPA6_9ACAR</name>
<keyword evidence="13" id="KW-1185">Reference proteome</keyword>
<dbReference type="InterPro" id="IPR003439">
    <property type="entry name" value="ABC_transporter-like_ATP-bd"/>
</dbReference>
<evidence type="ECO:0000256" key="4">
    <source>
        <dbReference type="ARBA" id="ARBA00022692"/>
    </source>
</evidence>
<feature type="domain" description="ABC transporter" evidence="11">
    <location>
        <begin position="8"/>
        <end position="248"/>
    </location>
</feature>
<evidence type="ECO:0000256" key="3">
    <source>
        <dbReference type="ARBA" id="ARBA00022448"/>
    </source>
</evidence>
<feature type="transmembrane region" description="Helical" evidence="10">
    <location>
        <begin position="563"/>
        <end position="584"/>
    </location>
</feature>
<dbReference type="InterPro" id="IPR050352">
    <property type="entry name" value="ABCG_transporters"/>
</dbReference>
<feature type="non-terminal residue" evidence="12">
    <location>
        <position position="1"/>
    </location>
</feature>
<evidence type="ECO:0000256" key="8">
    <source>
        <dbReference type="ARBA" id="ARBA00023136"/>
    </source>
</evidence>
<keyword evidence="5" id="KW-0547">Nucleotide-binding</keyword>
<dbReference type="SUPFAM" id="SSF52540">
    <property type="entry name" value="P-loop containing nucleoside triphosphate hydrolases"/>
    <property type="match status" value="1"/>
</dbReference>
<accession>A0A443SPA6</accession>
<feature type="transmembrane region" description="Helical" evidence="10">
    <location>
        <begin position="486"/>
        <end position="507"/>
    </location>
</feature>
<dbReference type="Pfam" id="PF00005">
    <property type="entry name" value="ABC_tran"/>
    <property type="match status" value="1"/>
</dbReference>
<evidence type="ECO:0000313" key="13">
    <source>
        <dbReference type="Proteomes" id="UP000288716"/>
    </source>
</evidence>
<evidence type="ECO:0000256" key="10">
    <source>
        <dbReference type="SAM" id="Phobius"/>
    </source>
</evidence>
<feature type="transmembrane region" description="Helical" evidence="10">
    <location>
        <begin position="596"/>
        <end position="616"/>
    </location>
</feature>
<evidence type="ECO:0000256" key="2">
    <source>
        <dbReference type="ARBA" id="ARBA00005814"/>
    </source>
</evidence>
<gene>
    <name evidence="12" type="ORF">B4U80_07823</name>
</gene>
<dbReference type="STRING" id="299467.A0A443SPA6"/>
<protein>
    <submittedName>
        <fullName evidence="12">ABC transporter G family member 21-like protein</fullName>
    </submittedName>
</protein>
<evidence type="ECO:0000259" key="11">
    <source>
        <dbReference type="PROSITE" id="PS50893"/>
    </source>
</evidence>
<evidence type="ECO:0000313" key="12">
    <source>
        <dbReference type="EMBL" id="RWS29370.1"/>
    </source>
</evidence>
<organism evidence="12 13">
    <name type="scientific">Leptotrombidium deliense</name>
    <dbReference type="NCBI Taxonomy" id="299467"/>
    <lineage>
        <taxon>Eukaryota</taxon>
        <taxon>Metazoa</taxon>
        <taxon>Ecdysozoa</taxon>
        <taxon>Arthropoda</taxon>
        <taxon>Chelicerata</taxon>
        <taxon>Arachnida</taxon>
        <taxon>Acari</taxon>
        <taxon>Acariformes</taxon>
        <taxon>Trombidiformes</taxon>
        <taxon>Prostigmata</taxon>
        <taxon>Anystina</taxon>
        <taxon>Parasitengona</taxon>
        <taxon>Trombiculoidea</taxon>
        <taxon>Trombiculidae</taxon>
        <taxon>Leptotrombidium</taxon>
    </lineage>
</organism>
<evidence type="ECO:0000256" key="6">
    <source>
        <dbReference type="ARBA" id="ARBA00022840"/>
    </source>
</evidence>
<dbReference type="GO" id="GO:0140359">
    <property type="term" value="F:ABC-type transporter activity"/>
    <property type="evidence" value="ECO:0007669"/>
    <property type="project" value="InterPro"/>
</dbReference>
<dbReference type="FunFam" id="3.40.50.300:FF:001276">
    <property type="entry name" value="Uncharacterized protein, isoform A"/>
    <property type="match status" value="1"/>
</dbReference>
<dbReference type="GO" id="GO:0005524">
    <property type="term" value="F:ATP binding"/>
    <property type="evidence" value="ECO:0007669"/>
    <property type="project" value="UniProtKB-KW"/>
</dbReference>
<feature type="transmembrane region" description="Helical" evidence="10">
    <location>
        <begin position="695"/>
        <end position="717"/>
    </location>
</feature>
<dbReference type="InterPro" id="IPR027417">
    <property type="entry name" value="P-loop_NTPase"/>
</dbReference>